<evidence type="ECO:0008006" key="10">
    <source>
        <dbReference type="Google" id="ProtNLM"/>
    </source>
</evidence>
<keyword evidence="9" id="KW-1185">Reference proteome</keyword>
<evidence type="ECO:0000256" key="7">
    <source>
        <dbReference type="SAM" id="MobiDB-lite"/>
    </source>
</evidence>
<proteinExistence type="predicted"/>
<evidence type="ECO:0000256" key="5">
    <source>
        <dbReference type="ARBA" id="ARBA00022517"/>
    </source>
</evidence>
<keyword evidence="4" id="KW-0963">Cytoplasm</keyword>
<dbReference type="EMBL" id="KV453912">
    <property type="protein sequence ID" value="ODV79007.1"/>
    <property type="molecule type" value="Genomic_DNA"/>
</dbReference>
<dbReference type="STRING" id="984487.A0A1E4SHT6"/>
<evidence type="ECO:0000256" key="1">
    <source>
        <dbReference type="ARBA" id="ARBA00004123"/>
    </source>
</evidence>
<evidence type="ECO:0000256" key="4">
    <source>
        <dbReference type="ARBA" id="ARBA00022490"/>
    </source>
</evidence>
<dbReference type="Proteomes" id="UP000094285">
    <property type="component" value="Unassembled WGS sequence"/>
</dbReference>
<sequence length="176" mass="20276">MAKKISKHSRAARRGEVDEGIKELEKLPKAESDGVKKSIIRTTIKNENLLNAKMESSRVKKNKKKTNSLKHRLERSDKLSGVLSTKIEQSIARAKYVQNARKAGWDQINKNIKNELIDEKRREIELSGKAPLTEQELEQEAEDEYVKNFYQDDEQEEEVKPQNPANKFALLEETEA</sequence>
<evidence type="ECO:0000256" key="6">
    <source>
        <dbReference type="ARBA" id="ARBA00023242"/>
    </source>
</evidence>
<dbReference type="OrthoDB" id="4068492at2759"/>
<dbReference type="GeneID" id="30981779"/>
<dbReference type="InterPro" id="IPR053278">
    <property type="entry name" value="Pre-60S_factor_ECM1"/>
</dbReference>
<dbReference type="PANTHER" id="PTHR28280:SF1">
    <property type="entry name" value="SHUTTLING PRE-60S FACTOR ECM1"/>
    <property type="match status" value="1"/>
</dbReference>
<evidence type="ECO:0000313" key="9">
    <source>
        <dbReference type="Proteomes" id="UP000094285"/>
    </source>
</evidence>
<feature type="compositionally biased region" description="Basic residues" evidence="7">
    <location>
        <begin position="1"/>
        <end position="12"/>
    </location>
</feature>
<reference evidence="9" key="1">
    <citation type="submission" date="2016-05" db="EMBL/GenBank/DDBJ databases">
        <title>Comparative genomics of biotechnologically important yeasts.</title>
        <authorList>
            <consortium name="DOE Joint Genome Institute"/>
            <person name="Riley R."/>
            <person name="Haridas S."/>
            <person name="Wolfe K.H."/>
            <person name="Lopes M.R."/>
            <person name="Hittinger C.T."/>
            <person name="Goker M."/>
            <person name="Salamov A."/>
            <person name="Wisecaver J."/>
            <person name="Long T.M."/>
            <person name="Aerts A.L."/>
            <person name="Barry K."/>
            <person name="Choi C."/>
            <person name="Clum A."/>
            <person name="Coughlan A.Y."/>
            <person name="Deshpande S."/>
            <person name="Douglass A.P."/>
            <person name="Hanson S.J."/>
            <person name="Klenk H.-P."/>
            <person name="Labutti K."/>
            <person name="Lapidus A."/>
            <person name="Lindquist E."/>
            <person name="Lipzen A."/>
            <person name="Meier-Kolthoff J.P."/>
            <person name="Ohm R.A."/>
            <person name="Otillar R.P."/>
            <person name="Pangilinan J."/>
            <person name="Peng Y."/>
            <person name="Rokas A."/>
            <person name="Rosa C.A."/>
            <person name="Scheuner C."/>
            <person name="Sibirny A.A."/>
            <person name="Slot J.C."/>
            <person name="Stielow J.B."/>
            <person name="Sun H."/>
            <person name="Kurtzman C.P."/>
            <person name="Blackwell M."/>
            <person name="Grigoriev I.V."/>
            <person name="Jeffries T.W."/>
        </authorList>
    </citation>
    <scope>NUCLEOTIDE SEQUENCE [LARGE SCALE GENOMIC DNA]</scope>
    <source>
        <strain evidence="9">NRRL Y-17324</strain>
    </source>
</reference>
<dbReference type="GO" id="GO:0000055">
    <property type="term" value="P:ribosomal large subunit export from nucleus"/>
    <property type="evidence" value="ECO:0007669"/>
    <property type="project" value="TreeGrafter"/>
</dbReference>
<dbReference type="GO" id="GO:0005730">
    <property type="term" value="C:nucleolus"/>
    <property type="evidence" value="ECO:0007669"/>
    <property type="project" value="TreeGrafter"/>
</dbReference>
<dbReference type="GO" id="GO:0005737">
    <property type="term" value="C:cytoplasm"/>
    <property type="evidence" value="ECO:0007669"/>
    <property type="project" value="UniProtKB-SubCell"/>
</dbReference>
<comment type="subcellular location">
    <subcellularLocation>
        <location evidence="2">Cytoplasm</location>
    </subcellularLocation>
    <subcellularLocation>
        <location evidence="1">Nucleus</location>
    </subcellularLocation>
</comment>
<protein>
    <recommendedName>
        <fullName evidence="10">Alb1-domain-containing protein</fullName>
    </recommendedName>
</protein>
<organism evidence="8 9">
    <name type="scientific">Suhomyces tanzawaensis NRRL Y-17324</name>
    <dbReference type="NCBI Taxonomy" id="984487"/>
    <lineage>
        <taxon>Eukaryota</taxon>
        <taxon>Fungi</taxon>
        <taxon>Dikarya</taxon>
        <taxon>Ascomycota</taxon>
        <taxon>Saccharomycotina</taxon>
        <taxon>Pichiomycetes</taxon>
        <taxon>Debaryomycetaceae</taxon>
        <taxon>Suhomyces</taxon>
    </lineage>
</organism>
<keyword evidence="3" id="KW-0813">Transport</keyword>
<gene>
    <name evidence="8" type="ORF">CANTADRAFT_26088</name>
</gene>
<dbReference type="AlphaFoldDB" id="A0A1E4SHT6"/>
<evidence type="ECO:0000313" key="8">
    <source>
        <dbReference type="EMBL" id="ODV79007.1"/>
    </source>
</evidence>
<feature type="region of interest" description="Disordered" evidence="7">
    <location>
        <begin position="1"/>
        <end position="20"/>
    </location>
</feature>
<name>A0A1E4SHT6_9ASCO</name>
<evidence type="ECO:0000256" key="2">
    <source>
        <dbReference type="ARBA" id="ARBA00004496"/>
    </source>
</evidence>
<dbReference type="InterPro" id="IPR022784">
    <property type="entry name" value="Ribosome_bgen_Alb1"/>
</dbReference>
<accession>A0A1E4SHT6</accession>
<dbReference type="PANTHER" id="PTHR28280">
    <property type="entry name" value="SHUTTLING PRE-60S FACTOR ECM1"/>
    <property type="match status" value="1"/>
</dbReference>
<keyword evidence="6" id="KW-0539">Nucleus</keyword>
<evidence type="ECO:0000256" key="3">
    <source>
        <dbReference type="ARBA" id="ARBA00022448"/>
    </source>
</evidence>
<keyword evidence="5" id="KW-0690">Ribosome biogenesis</keyword>
<dbReference type="Pfam" id="PF09135">
    <property type="entry name" value="Alb1"/>
    <property type="match status" value="1"/>
</dbReference>
<dbReference type="RefSeq" id="XP_020064129.1">
    <property type="nucleotide sequence ID" value="XM_020207642.1"/>
</dbReference>
<dbReference type="GO" id="GO:0030687">
    <property type="term" value="C:preribosome, large subunit precursor"/>
    <property type="evidence" value="ECO:0007669"/>
    <property type="project" value="TreeGrafter"/>
</dbReference>
<feature type="region of interest" description="Disordered" evidence="7">
    <location>
        <begin position="149"/>
        <end position="176"/>
    </location>
</feature>